<sequence length="410" mass="43682">MTLSATRERPFGFMESALALLLVTYLIKGLPALAFLPDLTVIAAGVTALAVAYTIWRQLAVPRSWGPLLTFFALWLPGLLIHTWGPLTAQKSLFFYTLTLLSALAPTVLIQSHASLSRLLNAMALLGAVVTVVAGIEFVTSRGALYRLDVEGTNTIAVGRGVGMALLWVLVMAVYRRWRALPTALLVLPLAGLLLSSGSRGPLIGALLGAIVLLAPRVMRRGNGRLAVAFALVAGGVALAVPYLPSASVERVAQFFTAGASGELDSSASARGELWAAAWDAGLVNPLGVGVGRYSEVTNVIVPPSSTPLTYPHNLWLEVWAEAGWLPGLLLLALTLWAVRNTWVARRDGTETSALLLLMLLFWAMCHAVSSDVNGAKPLFALIAISISSWMVSRRHQAAIDAKDGEPMYA</sequence>
<feature type="transmembrane region" description="Helical" evidence="5">
    <location>
        <begin position="122"/>
        <end position="145"/>
    </location>
</feature>
<gene>
    <name evidence="7" type="ORF">GCM10010841_22290</name>
</gene>
<dbReference type="PANTHER" id="PTHR37422:SF13">
    <property type="entry name" value="LIPOPOLYSACCHARIDE BIOSYNTHESIS PROTEIN PA4999-RELATED"/>
    <property type="match status" value="1"/>
</dbReference>
<feature type="transmembrane region" description="Helical" evidence="5">
    <location>
        <begin position="157"/>
        <end position="175"/>
    </location>
</feature>
<comment type="caution">
    <text evidence="7">The sequence shown here is derived from an EMBL/GenBank/DDBJ whole genome shotgun (WGS) entry which is preliminary data.</text>
</comment>
<evidence type="ECO:0000256" key="4">
    <source>
        <dbReference type="ARBA" id="ARBA00023136"/>
    </source>
</evidence>
<dbReference type="Proteomes" id="UP000661918">
    <property type="component" value="Unassembled WGS sequence"/>
</dbReference>
<evidence type="ECO:0000313" key="7">
    <source>
        <dbReference type="EMBL" id="GGM13213.1"/>
    </source>
</evidence>
<organism evidence="7 8">
    <name type="scientific">Deinococcus aerophilus</name>
    <dbReference type="NCBI Taxonomy" id="522488"/>
    <lineage>
        <taxon>Bacteria</taxon>
        <taxon>Thermotogati</taxon>
        <taxon>Deinococcota</taxon>
        <taxon>Deinococci</taxon>
        <taxon>Deinococcales</taxon>
        <taxon>Deinococcaceae</taxon>
        <taxon>Deinococcus</taxon>
    </lineage>
</organism>
<protein>
    <recommendedName>
        <fullName evidence="6">O-antigen ligase-related domain-containing protein</fullName>
    </recommendedName>
</protein>
<evidence type="ECO:0000313" key="8">
    <source>
        <dbReference type="Proteomes" id="UP000661918"/>
    </source>
</evidence>
<feature type="domain" description="O-antigen ligase-related" evidence="6">
    <location>
        <begin position="186"/>
        <end position="332"/>
    </location>
</feature>
<dbReference type="InterPro" id="IPR007016">
    <property type="entry name" value="O-antigen_ligase-rel_domated"/>
</dbReference>
<dbReference type="RefSeq" id="WP_188904439.1">
    <property type="nucleotide sequence ID" value="NZ_BMOM01000018.1"/>
</dbReference>
<proteinExistence type="predicted"/>
<reference evidence="8" key="1">
    <citation type="journal article" date="2019" name="Int. J. Syst. Evol. Microbiol.">
        <title>The Global Catalogue of Microorganisms (GCM) 10K type strain sequencing project: providing services to taxonomists for standard genome sequencing and annotation.</title>
        <authorList>
            <consortium name="The Broad Institute Genomics Platform"/>
            <consortium name="The Broad Institute Genome Sequencing Center for Infectious Disease"/>
            <person name="Wu L."/>
            <person name="Ma J."/>
        </authorList>
    </citation>
    <scope>NUCLEOTIDE SEQUENCE [LARGE SCALE GENOMIC DNA]</scope>
    <source>
        <strain evidence="8">JCM 15443</strain>
    </source>
</reference>
<evidence type="ECO:0000256" key="5">
    <source>
        <dbReference type="SAM" id="Phobius"/>
    </source>
</evidence>
<feature type="transmembrane region" description="Helical" evidence="5">
    <location>
        <begin position="203"/>
        <end position="219"/>
    </location>
</feature>
<keyword evidence="3 5" id="KW-1133">Transmembrane helix</keyword>
<dbReference type="PANTHER" id="PTHR37422">
    <property type="entry name" value="TEICHURONIC ACID BIOSYNTHESIS PROTEIN TUAE"/>
    <property type="match status" value="1"/>
</dbReference>
<feature type="transmembrane region" description="Helical" evidence="5">
    <location>
        <begin position="93"/>
        <end position="110"/>
    </location>
</feature>
<feature type="transmembrane region" description="Helical" evidence="5">
    <location>
        <begin position="12"/>
        <end position="33"/>
    </location>
</feature>
<keyword evidence="4 5" id="KW-0472">Membrane</keyword>
<feature type="transmembrane region" description="Helical" evidence="5">
    <location>
        <begin position="351"/>
        <end position="370"/>
    </location>
</feature>
<dbReference type="EMBL" id="BMOM01000018">
    <property type="protein sequence ID" value="GGM13213.1"/>
    <property type="molecule type" value="Genomic_DNA"/>
</dbReference>
<evidence type="ECO:0000256" key="1">
    <source>
        <dbReference type="ARBA" id="ARBA00004141"/>
    </source>
</evidence>
<dbReference type="Pfam" id="PF04932">
    <property type="entry name" value="Wzy_C"/>
    <property type="match status" value="1"/>
</dbReference>
<name>A0ABQ2GU06_9DEIO</name>
<evidence type="ECO:0000256" key="3">
    <source>
        <dbReference type="ARBA" id="ARBA00022989"/>
    </source>
</evidence>
<feature type="transmembrane region" description="Helical" evidence="5">
    <location>
        <begin position="39"/>
        <end position="56"/>
    </location>
</feature>
<feature type="transmembrane region" description="Helical" evidence="5">
    <location>
        <begin position="68"/>
        <end position="87"/>
    </location>
</feature>
<keyword evidence="8" id="KW-1185">Reference proteome</keyword>
<evidence type="ECO:0000259" key="6">
    <source>
        <dbReference type="Pfam" id="PF04932"/>
    </source>
</evidence>
<feature type="transmembrane region" description="Helical" evidence="5">
    <location>
        <begin position="180"/>
        <end position="197"/>
    </location>
</feature>
<accession>A0ABQ2GU06</accession>
<comment type="subcellular location">
    <subcellularLocation>
        <location evidence="1">Membrane</location>
        <topology evidence="1">Multi-pass membrane protein</topology>
    </subcellularLocation>
</comment>
<feature type="transmembrane region" description="Helical" evidence="5">
    <location>
        <begin position="319"/>
        <end position="339"/>
    </location>
</feature>
<keyword evidence="2 5" id="KW-0812">Transmembrane</keyword>
<dbReference type="InterPro" id="IPR051533">
    <property type="entry name" value="WaaL-like"/>
</dbReference>
<feature type="transmembrane region" description="Helical" evidence="5">
    <location>
        <begin position="226"/>
        <end position="244"/>
    </location>
</feature>
<evidence type="ECO:0000256" key="2">
    <source>
        <dbReference type="ARBA" id="ARBA00022692"/>
    </source>
</evidence>